<feature type="domain" description="Tyr recombinase" evidence="7">
    <location>
        <begin position="121"/>
        <end position="312"/>
    </location>
</feature>
<dbReference type="RefSeq" id="WP_140964584.1">
    <property type="nucleotide sequence ID" value="NZ_VEVQ02000023.1"/>
</dbReference>
<dbReference type="InterPro" id="IPR010998">
    <property type="entry name" value="Integrase_recombinase_N"/>
</dbReference>
<evidence type="ECO:0000256" key="3">
    <source>
        <dbReference type="ARBA" id="ARBA00023125"/>
    </source>
</evidence>
<reference evidence="9 10" key="3">
    <citation type="submission" date="2020-02" db="EMBL/GenBank/DDBJ databases">
        <title>Flavobacterium profundi sp. nov., isolated from a deep-sea seamount.</title>
        <authorList>
            <person name="Zhang D.-C."/>
        </authorList>
    </citation>
    <scope>NUCLEOTIDE SEQUENCE [LARGE SCALE GENOMIC DNA]</scope>
    <source>
        <strain evidence="9 10">EC11</strain>
    </source>
</reference>
<dbReference type="PROSITE" id="PS51900">
    <property type="entry name" value="CB"/>
    <property type="match status" value="1"/>
</dbReference>
<feature type="coiled-coil region" evidence="6">
    <location>
        <begin position="121"/>
        <end position="148"/>
    </location>
</feature>
<keyword evidence="2" id="KW-0229">DNA integration</keyword>
<dbReference type="InterPro" id="IPR004107">
    <property type="entry name" value="Integrase_SAM-like_N"/>
</dbReference>
<evidence type="ECO:0000313" key="10">
    <source>
        <dbReference type="Proteomes" id="UP000817854"/>
    </source>
</evidence>
<dbReference type="InterPro" id="IPR011010">
    <property type="entry name" value="DNA_brk_join_enz"/>
</dbReference>
<evidence type="ECO:0000259" key="7">
    <source>
        <dbReference type="PROSITE" id="PS51898"/>
    </source>
</evidence>
<gene>
    <name evidence="9" type="ORF">FIA58_020575</name>
</gene>
<proteinExistence type="inferred from homology"/>
<feature type="domain" description="Core-binding (CB)" evidence="8">
    <location>
        <begin position="12"/>
        <end position="101"/>
    </location>
</feature>
<organism evidence="9 10">
    <name type="scientific">Flavobacterium jejuense</name>
    <dbReference type="NCBI Taxonomy" id="1544455"/>
    <lineage>
        <taxon>Bacteria</taxon>
        <taxon>Pseudomonadati</taxon>
        <taxon>Bacteroidota</taxon>
        <taxon>Flavobacteriia</taxon>
        <taxon>Flavobacteriales</taxon>
        <taxon>Flavobacteriaceae</taxon>
        <taxon>Flavobacterium</taxon>
    </lineage>
</organism>
<keyword evidence="6" id="KW-0175">Coiled coil</keyword>
<evidence type="ECO:0000256" key="2">
    <source>
        <dbReference type="ARBA" id="ARBA00022908"/>
    </source>
</evidence>
<evidence type="ECO:0000313" key="9">
    <source>
        <dbReference type="EMBL" id="NHN28080.1"/>
    </source>
</evidence>
<dbReference type="InterPro" id="IPR013762">
    <property type="entry name" value="Integrase-like_cat_sf"/>
</dbReference>
<dbReference type="Gene3D" id="1.10.443.10">
    <property type="entry name" value="Intergrase catalytic core"/>
    <property type="match status" value="1"/>
</dbReference>
<keyword evidence="3 5" id="KW-0238">DNA-binding</keyword>
<dbReference type="PROSITE" id="PS51898">
    <property type="entry name" value="TYR_RECOMBINASE"/>
    <property type="match status" value="1"/>
</dbReference>
<accession>A0ABX0J2G7</accession>
<comment type="caution">
    <text evidence="9">The sequence shown here is derived from an EMBL/GenBank/DDBJ whole genome shotgun (WGS) entry which is preliminary data.</text>
</comment>
<dbReference type="Proteomes" id="UP000817854">
    <property type="component" value="Unassembled WGS sequence"/>
</dbReference>
<evidence type="ECO:0000259" key="8">
    <source>
        <dbReference type="PROSITE" id="PS51900"/>
    </source>
</evidence>
<evidence type="ECO:0000256" key="5">
    <source>
        <dbReference type="PROSITE-ProRule" id="PRU01248"/>
    </source>
</evidence>
<comment type="similarity">
    <text evidence="1">Belongs to the 'phage' integrase family.</text>
</comment>
<dbReference type="PANTHER" id="PTHR30349">
    <property type="entry name" value="PHAGE INTEGRASE-RELATED"/>
    <property type="match status" value="1"/>
</dbReference>
<keyword evidence="4" id="KW-0233">DNA recombination</keyword>
<name>A0ABX0J2G7_9FLAO</name>
<dbReference type="InterPro" id="IPR002104">
    <property type="entry name" value="Integrase_catalytic"/>
</dbReference>
<protein>
    <submittedName>
        <fullName evidence="9">Tyrosine-type recombinase/integrase</fullName>
    </submittedName>
</protein>
<dbReference type="Pfam" id="PF02899">
    <property type="entry name" value="Phage_int_SAM_1"/>
    <property type="match status" value="1"/>
</dbReference>
<dbReference type="Gene3D" id="1.10.150.130">
    <property type="match status" value="1"/>
</dbReference>
<dbReference type="InterPro" id="IPR044068">
    <property type="entry name" value="CB"/>
</dbReference>
<reference evidence="10" key="1">
    <citation type="submission" date="2019-05" db="EMBL/GenBank/DDBJ databases">
        <title>Flavobacterium profundi sp. nov., isolated from a deep-sea seamount.</title>
        <authorList>
            <person name="Zhang D.-C."/>
        </authorList>
    </citation>
    <scope>NUCLEOTIDE SEQUENCE [LARGE SCALE GENOMIC DNA]</scope>
    <source>
        <strain evidence="10">EC11</strain>
    </source>
</reference>
<sequence length="312" mass="36836">MKKLHLQSTSYNYLENAFKEWLDILGFAERTVYTLPNAVREFLHYLEQKSIKQINQITHQVIKEYYTYLISRASERQGGALSSNYINHHFWALEKFFEFLHHKGTQNLPEINLKRLKKETLEREILTIEEIKELYEIVENQQTNTRKQEALNYQDKVLLTIYYGCGLRRTEGINISVDDINFDTRVLHVKKGKNSKQRLIPFNKTTAKTLQDWVYEYRTILVKDKAEHKLFINRYGKPLTGGTLGVRLRNIIDQSDNIKLKEKTITLHSLRHSIATHLLANGMDIQKVQRFLGHSSLETTQIYTHLLEEQKE</sequence>
<evidence type="ECO:0000256" key="4">
    <source>
        <dbReference type="ARBA" id="ARBA00023172"/>
    </source>
</evidence>
<dbReference type="EMBL" id="VEVQ02000023">
    <property type="protein sequence ID" value="NHN28080.1"/>
    <property type="molecule type" value="Genomic_DNA"/>
</dbReference>
<dbReference type="InterPro" id="IPR050090">
    <property type="entry name" value="Tyrosine_recombinase_XerCD"/>
</dbReference>
<dbReference type="SUPFAM" id="SSF56349">
    <property type="entry name" value="DNA breaking-rejoining enzymes"/>
    <property type="match status" value="1"/>
</dbReference>
<dbReference type="PANTHER" id="PTHR30349:SF41">
    <property type="entry name" value="INTEGRASE_RECOMBINASE PROTEIN MJ0367-RELATED"/>
    <property type="match status" value="1"/>
</dbReference>
<keyword evidence="10" id="KW-1185">Reference proteome</keyword>
<dbReference type="Pfam" id="PF00589">
    <property type="entry name" value="Phage_integrase"/>
    <property type="match status" value="1"/>
</dbReference>
<evidence type="ECO:0000256" key="6">
    <source>
        <dbReference type="SAM" id="Coils"/>
    </source>
</evidence>
<reference evidence="9 10" key="2">
    <citation type="submission" date="2019-05" db="EMBL/GenBank/DDBJ databases">
        <authorList>
            <person name="Lianzixin W."/>
        </authorList>
    </citation>
    <scope>NUCLEOTIDE SEQUENCE [LARGE SCALE GENOMIC DNA]</scope>
    <source>
        <strain evidence="9 10">EC11</strain>
    </source>
</reference>
<evidence type="ECO:0000256" key="1">
    <source>
        <dbReference type="ARBA" id="ARBA00008857"/>
    </source>
</evidence>